<dbReference type="AlphaFoldDB" id="A0A0F4ZBM9"/>
<dbReference type="InterPro" id="IPR010987">
    <property type="entry name" value="Glutathione-S-Trfase_C-like"/>
</dbReference>
<reference evidence="17 18" key="1">
    <citation type="submission" date="2015-03" db="EMBL/GenBank/DDBJ databases">
        <authorList>
            <person name="Radwan O."/>
            <person name="Al-Naeli F.A."/>
            <person name="Rendon G.A."/>
            <person name="Fields C."/>
        </authorList>
    </citation>
    <scope>NUCLEOTIDE SEQUENCE [LARGE SCALE GENOMIC DNA]</scope>
    <source>
        <strain evidence="17">CR-DP1</strain>
    </source>
</reference>
<dbReference type="InterPro" id="IPR040079">
    <property type="entry name" value="Glutathione_S-Trfase"/>
</dbReference>
<dbReference type="InterPro" id="IPR016639">
    <property type="entry name" value="GST_Omega/GSH"/>
</dbReference>
<dbReference type="OrthoDB" id="2309723at2759"/>
<dbReference type="PANTHER" id="PTHR32419">
    <property type="entry name" value="GLUTATHIONYL-HYDROQUINONE REDUCTASE"/>
    <property type="match status" value="1"/>
</dbReference>
<evidence type="ECO:0000256" key="11">
    <source>
        <dbReference type="ARBA" id="ARBA00049544"/>
    </source>
</evidence>
<dbReference type="Gene3D" id="1.20.1050.10">
    <property type="match status" value="1"/>
</dbReference>
<evidence type="ECO:0000256" key="8">
    <source>
        <dbReference type="ARBA" id="ARBA00023316"/>
    </source>
</evidence>
<feature type="compositionally biased region" description="Low complexity" evidence="15">
    <location>
        <begin position="687"/>
        <end position="697"/>
    </location>
</feature>
<name>A0A0F4ZBM9_9PEZI</name>
<dbReference type="Pfam" id="PF00400">
    <property type="entry name" value="WD40"/>
    <property type="match status" value="2"/>
</dbReference>
<dbReference type="SFLD" id="SFLDG01148">
    <property type="entry name" value="Xi_(cytGST)"/>
    <property type="match status" value="1"/>
</dbReference>
<feature type="domain" description="GST C-terminal" evidence="16">
    <location>
        <begin position="170"/>
        <end position="303"/>
    </location>
</feature>
<dbReference type="GO" id="GO:0071555">
    <property type="term" value="P:cell wall organization"/>
    <property type="evidence" value="ECO:0007669"/>
    <property type="project" value="UniProtKB-KW"/>
</dbReference>
<dbReference type="GO" id="GO:0045174">
    <property type="term" value="F:glutathione dehydrogenase (ascorbate) activity"/>
    <property type="evidence" value="ECO:0007669"/>
    <property type="project" value="UniProtKB-EC"/>
</dbReference>
<comment type="subcellular location">
    <subcellularLocation>
        <location evidence="1">Cytoplasm</location>
    </subcellularLocation>
</comment>
<organism evidence="17 18">
    <name type="scientific">Thielaviopsis punctulata</name>
    <dbReference type="NCBI Taxonomy" id="72032"/>
    <lineage>
        <taxon>Eukaryota</taxon>
        <taxon>Fungi</taxon>
        <taxon>Dikarya</taxon>
        <taxon>Ascomycota</taxon>
        <taxon>Pezizomycotina</taxon>
        <taxon>Sordariomycetes</taxon>
        <taxon>Hypocreomycetidae</taxon>
        <taxon>Microascales</taxon>
        <taxon>Ceratocystidaceae</taxon>
        <taxon>Thielaviopsis</taxon>
    </lineage>
</organism>
<feature type="region of interest" description="Disordered" evidence="15">
    <location>
        <begin position="687"/>
        <end position="727"/>
    </location>
</feature>
<dbReference type="PROSITE" id="PS50082">
    <property type="entry name" value="WD_REPEATS_2"/>
    <property type="match status" value="1"/>
</dbReference>
<comment type="catalytic activity">
    <reaction evidence="11">
        <text>L-dehydroascorbate + 2 glutathione = glutathione disulfide + L-ascorbate</text>
        <dbReference type="Rhea" id="RHEA:24424"/>
        <dbReference type="ChEBI" id="CHEBI:38290"/>
        <dbReference type="ChEBI" id="CHEBI:57925"/>
        <dbReference type="ChEBI" id="CHEBI:58297"/>
        <dbReference type="ChEBI" id="CHEBI:58539"/>
        <dbReference type="EC" id="1.8.5.1"/>
    </reaction>
</comment>
<protein>
    <recommendedName>
        <fullName evidence="13">Glutathione S-transferase omega-like 2</fullName>
        <ecNumber evidence="3">1.8.5.1</ecNumber>
        <ecNumber evidence="4">2.5.1.18</ecNumber>
    </recommendedName>
    <alternativeName>
        <fullName evidence="9">Glutathione-dependent dehydroascorbate reductase</fullName>
    </alternativeName>
</protein>
<comment type="similarity">
    <text evidence="2">Belongs to the GST superfamily. Omega family.</text>
</comment>
<keyword evidence="8" id="KW-0961">Cell wall biogenesis/degradation</keyword>
<dbReference type="InterPro" id="IPR036249">
    <property type="entry name" value="Thioredoxin-like_sf"/>
</dbReference>
<keyword evidence="14" id="KW-0853">WD repeat</keyword>
<dbReference type="InterPro" id="IPR015943">
    <property type="entry name" value="WD40/YVTN_repeat-like_dom_sf"/>
</dbReference>
<comment type="catalytic activity">
    <reaction evidence="10">
        <text>RX + glutathione = an S-substituted glutathione + a halide anion + H(+)</text>
        <dbReference type="Rhea" id="RHEA:16437"/>
        <dbReference type="ChEBI" id="CHEBI:15378"/>
        <dbReference type="ChEBI" id="CHEBI:16042"/>
        <dbReference type="ChEBI" id="CHEBI:17792"/>
        <dbReference type="ChEBI" id="CHEBI:57925"/>
        <dbReference type="ChEBI" id="CHEBI:90779"/>
        <dbReference type="EC" id="2.5.1.18"/>
    </reaction>
</comment>
<dbReference type="PANTHER" id="PTHR32419:SF6">
    <property type="entry name" value="GLUTATHIONE S-TRANSFERASE OMEGA-LIKE 1-RELATED"/>
    <property type="match status" value="1"/>
</dbReference>
<evidence type="ECO:0000256" key="15">
    <source>
        <dbReference type="SAM" id="MobiDB-lite"/>
    </source>
</evidence>
<dbReference type="SFLD" id="SFLDS00019">
    <property type="entry name" value="Glutathione_Transferase_(cytos"/>
    <property type="match status" value="1"/>
</dbReference>
<evidence type="ECO:0000256" key="10">
    <source>
        <dbReference type="ARBA" id="ARBA00047960"/>
    </source>
</evidence>
<evidence type="ECO:0000256" key="9">
    <source>
        <dbReference type="ARBA" id="ARBA00032186"/>
    </source>
</evidence>
<feature type="compositionally biased region" description="Gly residues" evidence="15">
    <location>
        <begin position="698"/>
        <end position="722"/>
    </location>
</feature>
<keyword evidence="7" id="KW-0560">Oxidoreductase</keyword>
<dbReference type="PROSITE" id="PS50405">
    <property type="entry name" value="GST_CTER"/>
    <property type="match status" value="1"/>
</dbReference>
<dbReference type="EMBL" id="LAEV01001630">
    <property type="protein sequence ID" value="KKA27556.1"/>
    <property type="molecule type" value="Genomic_DNA"/>
</dbReference>
<evidence type="ECO:0000256" key="3">
    <source>
        <dbReference type="ARBA" id="ARBA00012436"/>
    </source>
</evidence>
<comment type="caution">
    <text evidence="17">The sequence shown here is derived from an EMBL/GenBank/DDBJ whole genome shotgun (WGS) entry which is preliminary data.</text>
</comment>
<dbReference type="SUPFAM" id="SSF50978">
    <property type="entry name" value="WD40 repeat-like"/>
    <property type="match status" value="1"/>
</dbReference>
<evidence type="ECO:0000256" key="7">
    <source>
        <dbReference type="ARBA" id="ARBA00023002"/>
    </source>
</evidence>
<evidence type="ECO:0000256" key="6">
    <source>
        <dbReference type="ARBA" id="ARBA00022679"/>
    </source>
</evidence>
<evidence type="ECO:0000256" key="4">
    <source>
        <dbReference type="ARBA" id="ARBA00012452"/>
    </source>
</evidence>
<feature type="repeat" description="WD" evidence="14">
    <location>
        <begin position="355"/>
        <end position="387"/>
    </location>
</feature>
<evidence type="ECO:0000259" key="16">
    <source>
        <dbReference type="PROSITE" id="PS50405"/>
    </source>
</evidence>
<proteinExistence type="inferred from homology"/>
<evidence type="ECO:0000256" key="13">
    <source>
        <dbReference type="ARBA" id="ARBA00070045"/>
    </source>
</evidence>
<evidence type="ECO:0000256" key="14">
    <source>
        <dbReference type="PROSITE-ProRule" id="PRU00221"/>
    </source>
</evidence>
<dbReference type="Pfam" id="PF13409">
    <property type="entry name" value="GST_N_2"/>
    <property type="match status" value="1"/>
</dbReference>
<gene>
    <name evidence="17" type="ORF">TD95_002400</name>
</gene>
<evidence type="ECO:0000256" key="2">
    <source>
        <dbReference type="ARBA" id="ARBA00011067"/>
    </source>
</evidence>
<dbReference type="EC" id="2.5.1.18" evidence="4"/>
<keyword evidence="6" id="KW-0808">Transferase</keyword>
<dbReference type="Gene3D" id="2.130.10.10">
    <property type="entry name" value="YVTN repeat-like/Quinoprotein amine dehydrogenase"/>
    <property type="match status" value="1"/>
</dbReference>
<dbReference type="SUPFAM" id="SSF52833">
    <property type="entry name" value="Thioredoxin-like"/>
    <property type="match status" value="1"/>
</dbReference>
<dbReference type="InterPro" id="IPR001680">
    <property type="entry name" value="WD40_rpt"/>
</dbReference>
<dbReference type="SFLD" id="SFLDG01206">
    <property type="entry name" value="Xi.1"/>
    <property type="match status" value="1"/>
</dbReference>
<evidence type="ECO:0000256" key="1">
    <source>
        <dbReference type="ARBA" id="ARBA00004496"/>
    </source>
</evidence>
<comment type="function">
    <text evidence="12">Active as '1-Cys' thiol transferase against beta-hydroxyethyl disulfide (HED), as dehydroascorbate reductase and as dimethylarsinic acid reductase, while not active against the standard GST substrate 1-chloro-2,4-dinitrobenzene (CDNB). May be involved in cell wall organization and biogenesis.</text>
</comment>
<dbReference type="InterPro" id="IPR004045">
    <property type="entry name" value="Glutathione_S-Trfase_N"/>
</dbReference>
<dbReference type="Pfam" id="PF13410">
    <property type="entry name" value="GST_C_2"/>
    <property type="match status" value="1"/>
</dbReference>
<dbReference type="SUPFAM" id="SSF47616">
    <property type="entry name" value="GST C-terminal domain-like"/>
    <property type="match status" value="1"/>
</dbReference>
<dbReference type="InterPro" id="IPR036322">
    <property type="entry name" value="WD40_repeat_dom_sf"/>
</dbReference>
<dbReference type="SMART" id="SM00320">
    <property type="entry name" value="WD40"/>
    <property type="match status" value="3"/>
</dbReference>
<accession>A0A0F4ZBM9</accession>
<evidence type="ECO:0000313" key="18">
    <source>
        <dbReference type="Proteomes" id="UP000033483"/>
    </source>
</evidence>
<dbReference type="GO" id="GO:0005737">
    <property type="term" value="C:cytoplasm"/>
    <property type="evidence" value="ECO:0007669"/>
    <property type="project" value="UniProtKB-SubCell"/>
</dbReference>
<dbReference type="FunFam" id="3.40.30.10:FF:000162">
    <property type="entry name" value="Glutathione S-transferase Gst3"/>
    <property type="match status" value="1"/>
</dbReference>
<evidence type="ECO:0000313" key="17">
    <source>
        <dbReference type="EMBL" id="KKA27556.1"/>
    </source>
</evidence>
<dbReference type="InterPro" id="IPR036282">
    <property type="entry name" value="Glutathione-S-Trfase_C_sf"/>
</dbReference>
<keyword evidence="18" id="KW-1185">Reference proteome</keyword>
<keyword evidence="5" id="KW-0963">Cytoplasm</keyword>
<dbReference type="InterPro" id="IPR047047">
    <property type="entry name" value="GST_Omega-like_C"/>
</dbReference>
<dbReference type="Gene3D" id="3.40.30.10">
    <property type="entry name" value="Glutaredoxin"/>
    <property type="match status" value="1"/>
</dbReference>
<dbReference type="FunFam" id="1.20.1050.10:FF:000038">
    <property type="entry name" value="Glutathione S-transferase omega-like 2"/>
    <property type="match status" value="1"/>
</dbReference>
<dbReference type="CDD" id="cd03190">
    <property type="entry name" value="GST_C_Omega_like"/>
    <property type="match status" value="1"/>
</dbReference>
<evidence type="ECO:0000256" key="12">
    <source>
        <dbReference type="ARBA" id="ARBA00055859"/>
    </source>
</evidence>
<dbReference type="GO" id="GO:0004364">
    <property type="term" value="F:glutathione transferase activity"/>
    <property type="evidence" value="ECO:0007669"/>
    <property type="project" value="UniProtKB-EC"/>
</dbReference>
<sequence>MKITDWVKPGDTSGEFKRQVSTFRNWVSPDPGAEFPAEKGRYHLYVSYACPWAHRTLITRKLKGLDDVISFSVVHWHLGQNGWRFVTADEKLPGQNVVPDPVDGHGAFKFLRDVYFDSEKEYSGRFTVPVLYDKVAQKIVNNESSEILRMLNSAFNGLVAKEFASVDVYPDALRDKIEAANEWTYDLINNGVYKSGFATTQEAYEKNVVALFEALDRTEKHLAEMKTTGPFYFGKTLTEADIRLYVTIVRFDPVYVQHFKCNIRDIRSGYPHIHNWMRHLYWSIPAFKDTTQFEHIKFHYTKSHTQINPFSITPVGPLPDILPLDEEVAPTMSHLIAPQIPVADDTIPGAVPVPKHGHGDLVQAVCFNSYGDRCATGAADGKIRVFNRNSGGVWKLCDSWNGHGGEVLELQWLPASIYPNLIASLGIDGHFKIWAEDPSSTSSAASAGRRFSASRASQKPVYETRSARAAYRSFAMRHDDDSRHTHLALLTADGELSLYEYDAPEQLTSGASAAAGSLLDKVRVCPKPLRGEEVAFSVAFDPNPLPCYTALRAGATTDSLALVVAAMDTVKVYRTRSPRPGSAAARALYLAGAVDGGHRGSLVRHVAWAPGNIRGYDVLASAGQDGRVRVYRLETPVARDDGKSWAMADVMRRAASGAPAHGTPGAAGQGGLAASLARAGSNLSAAVGSSAGAKDGSSSGGAGGGGAGGSGGGGGGGSGGDDAGMVMHDFYEMPSGVWAKSSEMKMERRQ</sequence>
<evidence type="ECO:0000256" key="5">
    <source>
        <dbReference type="ARBA" id="ARBA00022490"/>
    </source>
</evidence>
<dbReference type="EC" id="1.8.5.1" evidence="3"/>
<dbReference type="Proteomes" id="UP000033483">
    <property type="component" value="Unassembled WGS sequence"/>
</dbReference>